<dbReference type="CDD" id="cd00093">
    <property type="entry name" value="HTH_XRE"/>
    <property type="match status" value="1"/>
</dbReference>
<evidence type="ECO:0000313" key="3">
    <source>
        <dbReference type="EMBL" id="QIV86664.1"/>
    </source>
</evidence>
<dbReference type="AlphaFoldDB" id="A0A6H0SH91"/>
<dbReference type="InterPro" id="IPR001387">
    <property type="entry name" value="Cro/C1-type_HTH"/>
</dbReference>
<accession>A0A6H0SH91</accession>
<protein>
    <submittedName>
        <fullName evidence="3">XRE family transcriptional regulator</fullName>
    </submittedName>
</protein>
<dbReference type="EMBL" id="CP032549">
    <property type="protein sequence ID" value="QIV86664.1"/>
    <property type="molecule type" value="Genomic_DNA"/>
</dbReference>
<dbReference type="SMART" id="SM00530">
    <property type="entry name" value="HTH_XRE"/>
    <property type="match status" value="1"/>
</dbReference>
<name>A0A6H0SH91_9MICC</name>
<feature type="region of interest" description="Disordered" evidence="1">
    <location>
        <begin position="1"/>
        <end position="27"/>
    </location>
</feature>
<dbReference type="Pfam" id="PF01381">
    <property type="entry name" value="HTH_3"/>
    <property type="match status" value="1"/>
</dbReference>
<dbReference type="Gene3D" id="1.10.260.40">
    <property type="entry name" value="lambda repressor-like DNA-binding domains"/>
    <property type="match status" value="1"/>
</dbReference>
<evidence type="ECO:0000259" key="2">
    <source>
        <dbReference type="PROSITE" id="PS50943"/>
    </source>
</evidence>
<dbReference type="RefSeq" id="WP_172511545.1">
    <property type="nucleotide sequence ID" value="NZ_CP032549.1"/>
</dbReference>
<dbReference type="SUPFAM" id="SSF47413">
    <property type="entry name" value="lambda repressor-like DNA-binding domains"/>
    <property type="match status" value="1"/>
</dbReference>
<dbReference type="InterPro" id="IPR010982">
    <property type="entry name" value="Lambda_DNA-bd_dom_sf"/>
</dbReference>
<dbReference type="GO" id="GO:0003677">
    <property type="term" value="F:DNA binding"/>
    <property type="evidence" value="ECO:0007669"/>
    <property type="project" value="InterPro"/>
</dbReference>
<gene>
    <name evidence="3" type="ORF">D3791_05675</name>
</gene>
<dbReference type="PROSITE" id="PS50943">
    <property type="entry name" value="HTH_CROC1"/>
    <property type="match status" value="1"/>
</dbReference>
<evidence type="ECO:0000256" key="1">
    <source>
        <dbReference type="SAM" id="MobiDB-lite"/>
    </source>
</evidence>
<proteinExistence type="predicted"/>
<keyword evidence="4" id="KW-1185">Reference proteome</keyword>
<sequence>MATKTSWPHLSTSETIRQRAKSLSQSHRQMISDLVGIRIERGMTQEDVALMLGVTRQRVSRMEQYDSNPRIETIRRYANAVGARIESRVTIDEWHENQHEATTAP</sequence>
<dbReference type="Proteomes" id="UP000502331">
    <property type="component" value="Chromosome"/>
</dbReference>
<evidence type="ECO:0000313" key="4">
    <source>
        <dbReference type="Proteomes" id="UP000502331"/>
    </source>
</evidence>
<organism evidence="3 4">
    <name type="scientific">Glutamicibacter mishrai</name>
    <dbReference type="NCBI Taxonomy" id="1775880"/>
    <lineage>
        <taxon>Bacteria</taxon>
        <taxon>Bacillati</taxon>
        <taxon>Actinomycetota</taxon>
        <taxon>Actinomycetes</taxon>
        <taxon>Micrococcales</taxon>
        <taxon>Micrococcaceae</taxon>
        <taxon>Glutamicibacter</taxon>
    </lineage>
</organism>
<feature type="domain" description="HTH cro/C1-type" evidence="2">
    <location>
        <begin position="34"/>
        <end position="88"/>
    </location>
</feature>
<reference evidence="3 4" key="1">
    <citation type="submission" date="2018-09" db="EMBL/GenBank/DDBJ databases">
        <title>Glutamicibacter mishrai S5-52T (LMG 29155T = KCTC 39846T).</title>
        <authorList>
            <person name="Das S.K."/>
        </authorList>
    </citation>
    <scope>NUCLEOTIDE SEQUENCE [LARGE SCALE GENOMIC DNA]</scope>
    <source>
        <strain evidence="3 4">S5-52</strain>
    </source>
</reference>